<evidence type="ECO:0000313" key="8">
    <source>
        <dbReference type="EMBL" id="PWK56263.1"/>
    </source>
</evidence>
<dbReference type="EC" id="2.7.13.3" evidence="2"/>
<evidence type="ECO:0000256" key="3">
    <source>
        <dbReference type="ARBA" id="ARBA00022553"/>
    </source>
</evidence>
<organism evidence="8 9">
    <name type="scientific">Silicimonas algicola</name>
    <dbReference type="NCBI Taxonomy" id="1826607"/>
    <lineage>
        <taxon>Bacteria</taxon>
        <taxon>Pseudomonadati</taxon>
        <taxon>Pseudomonadota</taxon>
        <taxon>Alphaproteobacteria</taxon>
        <taxon>Rhodobacterales</taxon>
        <taxon>Paracoccaceae</taxon>
    </lineage>
</organism>
<reference evidence="8 9" key="1">
    <citation type="submission" date="2018-05" db="EMBL/GenBank/DDBJ databases">
        <title>Genomic Encyclopedia of Type Strains, Phase IV (KMG-IV): sequencing the most valuable type-strain genomes for metagenomic binning, comparative biology and taxonomic classification.</title>
        <authorList>
            <person name="Goeker M."/>
        </authorList>
    </citation>
    <scope>NUCLEOTIDE SEQUENCE [LARGE SCALE GENOMIC DNA]</scope>
    <source>
        <strain evidence="8 9">DSM 103371</strain>
    </source>
</reference>
<protein>
    <recommendedName>
        <fullName evidence="2">histidine kinase</fullName>
        <ecNumber evidence="2">2.7.13.3</ecNumber>
    </recommendedName>
</protein>
<feature type="region of interest" description="Disordered" evidence="6">
    <location>
        <begin position="36"/>
        <end position="60"/>
    </location>
</feature>
<evidence type="ECO:0000256" key="6">
    <source>
        <dbReference type="SAM" id="MobiDB-lite"/>
    </source>
</evidence>
<accession>A0A316G6I3</accession>
<proteinExistence type="predicted"/>
<name>A0A316G6I3_9RHOB</name>
<dbReference type="PROSITE" id="PS50112">
    <property type="entry name" value="PAS"/>
    <property type="match status" value="1"/>
</dbReference>
<dbReference type="PANTHER" id="PTHR43304:SF1">
    <property type="entry name" value="PAC DOMAIN-CONTAINING PROTEIN"/>
    <property type="match status" value="1"/>
</dbReference>
<dbReference type="PANTHER" id="PTHR43304">
    <property type="entry name" value="PHYTOCHROME-LIKE PROTEIN CPH1"/>
    <property type="match status" value="1"/>
</dbReference>
<dbReference type="EMBL" id="QGGV01000005">
    <property type="protein sequence ID" value="PWK56263.1"/>
    <property type="molecule type" value="Genomic_DNA"/>
</dbReference>
<evidence type="ECO:0000256" key="2">
    <source>
        <dbReference type="ARBA" id="ARBA00012438"/>
    </source>
</evidence>
<dbReference type="GO" id="GO:0004673">
    <property type="term" value="F:protein histidine kinase activity"/>
    <property type="evidence" value="ECO:0007669"/>
    <property type="project" value="UniProtKB-EC"/>
</dbReference>
<dbReference type="InterPro" id="IPR035965">
    <property type="entry name" value="PAS-like_dom_sf"/>
</dbReference>
<keyword evidence="3" id="KW-0597">Phosphoprotein</keyword>
<evidence type="ECO:0000256" key="5">
    <source>
        <dbReference type="ARBA" id="ARBA00022777"/>
    </source>
</evidence>
<feature type="domain" description="PAS" evidence="7">
    <location>
        <begin position="236"/>
        <end position="276"/>
    </location>
</feature>
<keyword evidence="4" id="KW-0808">Transferase</keyword>
<evidence type="ECO:0000259" key="7">
    <source>
        <dbReference type="PROSITE" id="PS50112"/>
    </source>
</evidence>
<comment type="caution">
    <text evidence="8">The sequence shown here is derived from an EMBL/GenBank/DDBJ whole genome shotgun (WGS) entry which is preliminary data.</text>
</comment>
<comment type="catalytic activity">
    <reaction evidence="1">
        <text>ATP + protein L-histidine = ADP + protein N-phospho-L-histidine.</text>
        <dbReference type="EC" id="2.7.13.3"/>
    </reaction>
</comment>
<evidence type="ECO:0000256" key="1">
    <source>
        <dbReference type="ARBA" id="ARBA00000085"/>
    </source>
</evidence>
<gene>
    <name evidence="8" type="ORF">C8D95_105331</name>
</gene>
<evidence type="ECO:0000256" key="4">
    <source>
        <dbReference type="ARBA" id="ARBA00022679"/>
    </source>
</evidence>
<dbReference type="Gene3D" id="2.10.70.100">
    <property type="match status" value="1"/>
</dbReference>
<dbReference type="SUPFAM" id="SSF55785">
    <property type="entry name" value="PYP-like sensor domain (PAS domain)"/>
    <property type="match status" value="2"/>
</dbReference>
<dbReference type="Gene3D" id="3.30.450.20">
    <property type="entry name" value="PAS domain"/>
    <property type="match status" value="2"/>
</dbReference>
<dbReference type="AlphaFoldDB" id="A0A316G6I3"/>
<dbReference type="InterPro" id="IPR000014">
    <property type="entry name" value="PAS"/>
</dbReference>
<keyword evidence="5" id="KW-0418">Kinase</keyword>
<keyword evidence="9" id="KW-1185">Reference proteome</keyword>
<evidence type="ECO:0000313" key="9">
    <source>
        <dbReference type="Proteomes" id="UP000245390"/>
    </source>
</evidence>
<sequence>MPEFKSFWPYSYLNVTPFQLSASASVSAKLRVASPPSVGGSGGASVAKDGPPTQSAQDRTAATGQKIVACRMAELLSYLPVTLLLTCLEPMEQTVDRPVSLDDADQYELACRAAGIGVWELHVGDDRLAYSDIARSIFSFPQEGPVTREMVHGSIHPDDLDVVLSAARRAMDPGVRANEHYVYRVRRLDTGELRWLRGRGIAQFDGEGSNARAVLYAGSVQDITGRELTRQSLAASEERLRLAIDAAEMAVWDLDLEAGVVAHSPELNRLLGFPEDASPSLDELRSRYAPGERERLEAEGAAARARGETSLQTRVRYIVPGRGEVTYVLRAALAQTPMLNSSRQRVIGVLFDATEEARAERRLVTMTQELRHRLKTWQIWQEYSRDKPGAEMRSSTATWAAFAPLRCRQSSCLESEATACGYVILSSGRSRPFAATVTIRLRRMAGHRPYRCRVHRHRAGHSRTGDERTEARCAIHDGWACGSNLGCEGEPPLHGVAGA</sequence>
<dbReference type="Proteomes" id="UP000245390">
    <property type="component" value="Unassembled WGS sequence"/>
</dbReference>
<dbReference type="InterPro" id="IPR052162">
    <property type="entry name" value="Sensor_kinase/Photoreceptor"/>
</dbReference>